<keyword evidence="2" id="KW-1185">Reference proteome</keyword>
<accession>A0A4S3PKH2</accession>
<dbReference type="RefSeq" id="WP_136381426.1">
    <property type="nucleotide sequence ID" value="NZ_SLUB01000058.1"/>
</dbReference>
<proteinExistence type="predicted"/>
<name>A0A4S3PKH2_9BACI</name>
<reference evidence="1 2" key="1">
    <citation type="journal article" date="2019" name="Indoor Air">
        <title>Impacts of indoor surface finishes on bacterial viability.</title>
        <authorList>
            <person name="Hu J."/>
            <person name="Maamar S.B."/>
            <person name="Glawe A.J."/>
            <person name="Gottel N."/>
            <person name="Gilbert J.A."/>
            <person name="Hartmann E.M."/>
        </authorList>
    </citation>
    <scope>NUCLEOTIDE SEQUENCE [LARGE SCALE GENOMIC DNA]</scope>
    <source>
        <strain evidence="1 2">AF060A6</strain>
    </source>
</reference>
<evidence type="ECO:0000313" key="2">
    <source>
        <dbReference type="Proteomes" id="UP000306477"/>
    </source>
</evidence>
<evidence type="ECO:0000313" key="1">
    <source>
        <dbReference type="EMBL" id="THE09960.1"/>
    </source>
</evidence>
<sequence length="74" mass="8293">MIENMEIKELTAIQEFKSMVNLTIAEMANGEIDVFVLPTQWGHGGVRVTKAGNKDEVVAEALKEFEEKNKVKLT</sequence>
<dbReference type="EMBL" id="SLUB01000058">
    <property type="protein sequence ID" value="THE09960.1"/>
    <property type="molecule type" value="Genomic_DNA"/>
</dbReference>
<gene>
    <name evidence="1" type="ORF">E1I69_20560</name>
</gene>
<dbReference type="AlphaFoldDB" id="A0A4S3PKH2"/>
<protein>
    <submittedName>
        <fullName evidence="1">Uncharacterized protein</fullName>
    </submittedName>
</protein>
<dbReference type="Proteomes" id="UP000306477">
    <property type="component" value="Unassembled WGS sequence"/>
</dbReference>
<organism evidence="1 2">
    <name type="scientific">Bacillus timonensis</name>
    <dbReference type="NCBI Taxonomy" id="1033734"/>
    <lineage>
        <taxon>Bacteria</taxon>
        <taxon>Bacillati</taxon>
        <taxon>Bacillota</taxon>
        <taxon>Bacilli</taxon>
        <taxon>Bacillales</taxon>
        <taxon>Bacillaceae</taxon>
        <taxon>Bacillus</taxon>
    </lineage>
</organism>
<comment type="caution">
    <text evidence="1">The sequence shown here is derived from an EMBL/GenBank/DDBJ whole genome shotgun (WGS) entry which is preliminary data.</text>
</comment>